<accession>A0AAN6JBN6</accession>
<keyword evidence="4" id="KW-1185">Reference proteome</keyword>
<reference evidence="2" key="2">
    <citation type="submission" date="2023-06" db="EMBL/GenBank/DDBJ databases">
        <title>Black Yeasts Isolated from many extreme environments.</title>
        <authorList>
            <person name="Coleine C."/>
            <person name="Stajich J.E."/>
            <person name="Selbmann L."/>
        </authorList>
    </citation>
    <scope>NUCLEOTIDE SEQUENCE</scope>
    <source>
        <strain evidence="2">CCFEE 5200</strain>
    </source>
</reference>
<dbReference type="EMBL" id="JAUJLE010000069">
    <property type="protein sequence ID" value="KAK0990886.1"/>
    <property type="molecule type" value="Genomic_DNA"/>
</dbReference>
<evidence type="ECO:0000313" key="3">
    <source>
        <dbReference type="Proteomes" id="UP001168146"/>
    </source>
</evidence>
<evidence type="ECO:0000313" key="1">
    <source>
        <dbReference type="EMBL" id="KAK0324547.1"/>
    </source>
</evidence>
<evidence type="ECO:0000313" key="4">
    <source>
        <dbReference type="Proteomes" id="UP001175353"/>
    </source>
</evidence>
<name>A0AAN6JBN6_9PEZI</name>
<dbReference type="AlphaFoldDB" id="A0AAN6JBN6"/>
<dbReference type="EMBL" id="JASUXU010000009">
    <property type="protein sequence ID" value="KAK0324547.1"/>
    <property type="molecule type" value="Genomic_DNA"/>
</dbReference>
<proteinExistence type="predicted"/>
<comment type="caution">
    <text evidence="1">The sequence shown here is derived from an EMBL/GenBank/DDBJ whole genome shotgun (WGS) entry which is preliminary data.</text>
</comment>
<reference evidence="1" key="1">
    <citation type="submission" date="2021-12" db="EMBL/GenBank/DDBJ databases">
        <title>Black yeast isolated from Biological Soil Crust.</title>
        <authorList>
            <person name="Kurbessoian T."/>
        </authorList>
    </citation>
    <scope>NUCLEOTIDE SEQUENCE</scope>
    <source>
        <strain evidence="1">CCFEE 5208</strain>
    </source>
</reference>
<organism evidence="1 3">
    <name type="scientific">Friedmanniomyces endolithicus</name>
    <dbReference type="NCBI Taxonomy" id="329885"/>
    <lineage>
        <taxon>Eukaryota</taxon>
        <taxon>Fungi</taxon>
        <taxon>Dikarya</taxon>
        <taxon>Ascomycota</taxon>
        <taxon>Pezizomycotina</taxon>
        <taxon>Dothideomycetes</taxon>
        <taxon>Dothideomycetidae</taxon>
        <taxon>Mycosphaerellales</taxon>
        <taxon>Teratosphaeriaceae</taxon>
        <taxon>Friedmanniomyces</taxon>
    </lineage>
</organism>
<gene>
    <name evidence="1" type="ORF">LTR82_004252</name>
    <name evidence="2" type="ORF">LTR91_008828</name>
</gene>
<protein>
    <submittedName>
        <fullName evidence="1">Uncharacterized protein</fullName>
    </submittedName>
</protein>
<evidence type="ECO:0000313" key="2">
    <source>
        <dbReference type="EMBL" id="KAK0990886.1"/>
    </source>
</evidence>
<dbReference type="Proteomes" id="UP001175353">
    <property type="component" value="Unassembled WGS sequence"/>
</dbReference>
<dbReference type="Proteomes" id="UP001168146">
    <property type="component" value="Unassembled WGS sequence"/>
</dbReference>
<sequence>MVGTKVIRRALHDEIDNRRLRLARPHQWRKTLPAQRHHAAIEAQVMDIGIEAVQSIRDAGATSLFICHFTPTQRNGTGICNTALQKQQQQQQQLYHATAPTPGNPLASTCMAAFVSSTWGERVFVKNAFPPSFLIGAAICSMAKAGSSKHSLATNDLDMPAIGKVKRRKNLKTAELSMTSTDSVKSTSSGDVRGHLHDREVSRIERWNNEIPIKATPAITVSDDQDTAVQAYLRAKAALLEKVSMKKAKTPSRPVMCPCTYTLKDTK</sequence>